<feature type="compositionally biased region" description="Polar residues" evidence="4">
    <location>
        <begin position="184"/>
        <end position="195"/>
    </location>
</feature>
<evidence type="ECO:0000259" key="5">
    <source>
        <dbReference type="Pfam" id="PF02120"/>
    </source>
</evidence>
<dbReference type="PRINTS" id="PR01007">
    <property type="entry name" value="FLGHOOKFLIK"/>
</dbReference>
<keyword evidence="3" id="KW-1005">Bacterial flagellum biogenesis</keyword>
<comment type="similarity">
    <text evidence="2">Belongs to the FliK family.</text>
</comment>
<evidence type="ECO:0000313" key="6">
    <source>
        <dbReference type="EMBL" id="RUO42150.1"/>
    </source>
</evidence>
<organism evidence="6 7">
    <name type="scientific">Pseudidiomarina aestuarii</name>
    <dbReference type="NCBI Taxonomy" id="624146"/>
    <lineage>
        <taxon>Bacteria</taxon>
        <taxon>Pseudomonadati</taxon>
        <taxon>Pseudomonadota</taxon>
        <taxon>Gammaproteobacteria</taxon>
        <taxon>Alteromonadales</taxon>
        <taxon>Idiomarinaceae</taxon>
        <taxon>Pseudidiomarina</taxon>
    </lineage>
</organism>
<evidence type="ECO:0000256" key="2">
    <source>
        <dbReference type="ARBA" id="ARBA00009149"/>
    </source>
</evidence>
<feature type="compositionally biased region" description="Polar residues" evidence="4">
    <location>
        <begin position="476"/>
        <end position="487"/>
    </location>
</feature>
<dbReference type="GO" id="GO:0009424">
    <property type="term" value="C:bacterial-type flagellum hook"/>
    <property type="evidence" value="ECO:0007669"/>
    <property type="project" value="InterPro"/>
</dbReference>
<feature type="compositionally biased region" description="Polar residues" evidence="4">
    <location>
        <begin position="19"/>
        <end position="28"/>
    </location>
</feature>
<dbReference type="InterPro" id="IPR052563">
    <property type="entry name" value="FliK"/>
</dbReference>
<name>A0A7Z6ZW83_9GAMM</name>
<feature type="compositionally biased region" description="Polar residues" evidence="4">
    <location>
        <begin position="131"/>
        <end position="149"/>
    </location>
</feature>
<feature type="compositionally biased region" description="Basic and acidic residues" evidence="4">
    <location>
        <begin position="55"/>
        <end position="66"/>
    </location>
</feature>
<comment type="caution">
    <text evidence="6">The sequence shown here is derived from an EMBL/GenBank/DDBJ whole genome shotgun (WGS) entry which is preliminary data.</text>
</comment>
<dbReference type="InterPro" id="IPR001635">
    <property type="entry name" value="Flag_hook_Flik"/>
</dbReference>
<evidence type="ECO:0000313" key="7">
    <source>
        <dbReference type="Proteomes" id="UP000287766"/>
    </source>
</evidence>
<dbReference type="InterPro" id="IPR021136">
    <property type="entry name" value="Flagellar_hook_control-like_C"/>
</dbReference>
<dbReference type="RefSeq" id="WP_169930872.1">
    <property type="nucleotide sequence ID" value="NZ_PIPR01000001.1"/>
</dbReference>
<dbReference type="PANTHER" id="PTHR37533:SF2">
    <property type="entry name" value="FLAGELLAR HOOK-LENGTH CONTROL PROTEIN"/>
    <property type="match status" value="1"/>
</dbReference>
<feature type="region of interest" description="Disordered" evidence="4">
    <location>
        <begin position="1"/>
        <end position="71"/>
    </location>
</feature>
<dbReference type="Proteomes" id="UP000287766">
    <property type="component" value="Unassembled WGS sequence"/>
</dbReference>
<feature type="region of interest" description="Disordered" evidence="4">
    <location>
        <begin position="476"/>
        <end position="530"/>
    </location>
</feature>
<dbReference type="GO" id="GO:0044780">
    <property type="term" value="P:bacterial-type flagellum assembly"/>
    <property type="evidence" value="ECO:0007669"/>
    <property type="project" value="InterPro"/>
</dbReference>
<dbReference type="EMBL" id="PIPR01000001">
    <property type="protein sequence ID" value="RUO42150.1"/>
    <property type="molecule type" value="Genomic_DNA"/>
</dbReference>
<feature type="region of interest" description="Disordered" evidence="4">
    <location>
        <begin position="274"/>
        <end position="304"/>
    </location>
</feature>
<comment type="function">
    <text evidence="1">Controls the length of the flagellar hook.</text>
</comment>
<accession>A0A7Z6ZW83</accession>
<sequence length="530" mass="54764">MISMTSIQQLLQREPAPASGNTATTSGFAETYAQAASQAAKPETPKQAATAASERSVDSSPKDQNRPKWLALFNGQAPMVDSQQTSAPIAAAAPLLTEQPIDPTQTDAAPTIQAIAAAAPQLAATAANKPVSGQPTMTEQPINTSSTDKTPVDLKTAVSNPIQAAPVATTKPGAEQPVEKEHATQQPNAAAQKLTAEQVTSAATIATQSSPHNSAAQAAQLAARALTTLTDAELKQTNQAALKPNQPGSFEQVVSTASTAPQVAAVEATPLKTTAQQPAIAAQTGQSNNTQQQSPTPVQPTPQSADLAFELNDTPELMRQNATAATPQEQLLAAQVTKEAIPAEAAKFSLGEAANPNSLNATQSVAQNPPVGQQPVIADTAGTAPQLTAKLGTQAWQQQLSQQVSQLVLQNDQSVALRLHPAELGSLMVQMKVEDGAAQLSIQSGNAQVRQALEQALPQLRDALANQGIDLGQTHVGSQSARDFGQQSERHTAGQHENASDSLIAADNTDNDPTPVAPSKAPAGTLDLYA</sequence>
<feature type="region of interest" description="Disordered" evidence="4">
    <location>
        <begin position="126"/>
        <end position="195"/>
    </location>
</feature>
<keyword evidence="7" id="KW-1185">Reference proteome</keyword>
<dbReference type="Gene3D" id="3.30.750.140">
    <property type="match status" value="1"/>
</dbReference>
<dbReference type="AlphaFoldDB" id="A0A7Z6ZW83"/>
<dbReference type="PANTHER" id="PTHR37533">
    <property type="entry name" value="FLAGELLAR HOOK-LENGTH CONTROL PROTEIN"/>
    <property type="match status" value="1"/>
</dbReference>
<dbReference type="CDD" id="cd17470">
    <property type="entry name" value="T3SS_Flik_C"/>
    <property type="match status" value="1"/>
</dbReference>
<feature type="region of interest" description="Disordered" evidence="4">
    <location>
        <begin position="237"/>
        <end position="260"/>
    </location>
</feature>
<reference evidence="7" key="1">
    <citation type="journal article" date="2018" name="Front. Microbiol.">
        <title>Genome-Based Analysis Reveals the Taxonomy and Diversity of the Family Idiomarinaceae.</title>
        <authorList>
            <person name="Liu Y."/>
            <person name="Lai Q."/>
            <person name="Shao Z."/>
        </authorList>
    </citation>
    <scope>NUCLEOTIDE SEQUENCE [LARGE SCALE GENOMIC DNA]</scope>
    <source>
        <strain evidence="7">KYW314</strain>
    </source>
</reference>
<dbReference type="InterPro" id="IPR038610">
    <property type="entry name" value="FliK-like_C_sf"/>
</dbReference>
<evidence type="ECO:0000256" key="4">
    <source>
        <dbReference type="SAM" id="MobiDB-lite"/>
    </source>
</evidence>
<proteinExistence type="inferred from homology"/>
<gene>
    <name evidence="6" type="ORF">CWE22_08385</name>
</gene>
<evidence type="ECO:0000256" key="1">
    <source>
        <dbReference type="ARBA" id="ARBA00003944"/>
    </source>
</evidence>
<evidence type="ECO:0000256" key="3">
    <source>
        <dbReference type="ARBA" id="ARBA00022795"/>
    </source>
</evidence>
<protein>
    <recommendedName>
        <fullName evidence="5">Flagellar hook-length control protein-like C-terminal domain-containing protein</fullName>
    </recommendedName>
</protein>
<dbReference type="Pfam" id="PF02120">
    <property type="entry name" value="Flg_hook"/>
    <property type="match status" value="1"/>
</dbReference>
<feature type="compositionally biased region" description="Polar residues" evidence="4">
    <location>
        <begin position="1"/>
        <end position="11"/>
    </location>
</feature>
<feature type="domain" description="Flagellar hook-length control protein-like C-terminal" evidence="5">
    <location>
        <begin position="403"/>
        <end position="482"/>
    </location>
</feature>